<reference evidence="2" key="2">
    <citation type="submission" date="2021-04" db="EMBL/GenBank/DDBJ databases">
        <authorList>
            <person name="Gilroy R."/>
        </authorList>
    </citation>
    <scope>NUCLEOTIDE SEQUENCE</scope>
    <source>
        <strain evidence="2">CHK185-1770</strain>
    </source>
</reference>
<gene>
    <name evidence="2" type="ORF">H9710_05650</name>
</gene>
<dbReference type="Proteomes" id="UP000826793">
    <property type="component" value="Unassembled WGS sequence"/>
</dbReference>
<evidence type="ECO:0000313" key="2">
    <source>
        <dbReference type="EMBL" id="HJB98050.1"/>
    </source>
</evidence>
<comment type="caution">
    <text evidence="2">The sequence shown here is derived from an EMBL/GenBank/DDBJ whole genome shotgun (WGS) entry which is preliminary data.</text>
</comment>
<dbReference type="EMBL" id="DWXG01000044">
    <property type="protein sequence ID" value="HJB98050.1"/>
    <property type="molecule type" value="Genomic_DNA"/>
</dbReference>
<feature type="transmembrane region" description="Helical" evidence="1">
    <location>
        <begin position="15"/>
        <end position="34"/>
    </location>
</feature>
<keyword evidence="1" id="KW-0472">Membrane</keyword>
<accession>A0A9D2MWU5</accession>
<protein>
    <submittedName>
        <fullName evidence="2">Uncharacterized protein</fullName>
    </submittedName>
</protein>
<evidence type="ECO:0000313" key="3">
    <source>
        <dbReference type="Proteomes" id="UP000826793"/>
    </source>
</evidence>
<keyword evidence="1" id="KW-1133">Transmembrane helix</keyword>
<evidence type="ECO:0000256" key="1">
    <source>
        <dbReference type="SAM" id="Phobius"/>
    </source>
</evidence>
<dbReference type="AlphaFoldDB" id="A0A9D2MWU5"/>
<keyword evidence="1" id="KW-0812">Transmembrane</keyword>
<name>A0A9D2MWU5_9FIRM</name>
<organism evidence="2 3">
    <name type="scientific">Candidatus Acutalibacter pullicola</name>
    <dbReference type="NCBI Taxonomy" id="2838417"/>
    <lineage>
        <taxon>Bacteria</taxon>
        <taxon>Bacillati</taxon>
        <taxon>Bacillota</taxon>
        <taxon>Clostridia</taxon>
        <taxon>Eubacteriales</taxon>
        <taxon>Acutalibacteraceae</taxon>
        <taxon>Acutalibacter</taxon>
    </lineage>
</organism>
<dbReference type="InterPro" id="IPR025945">
    <property type="entry name" value="DHHW"/>
</dbReference>
<dbReference type="Pfam" id="PF14286">
    <property type="entry name" value="DHHW"/>
    <property type="match status" value="1"/>
</dbReference>
<reference evidence="2" key="1">
    <citation type="journal article" date="2021" name="PeerJ">
        <title>Extensive microbial diversity within the chicken gut microbiome revealed by metagenomics and culture.</title>
        <authorList>
            <person name="Gilroy R."/>
            <person name="Ravi A."/>
            <person name="Getino M."/>
            <person name="Pursley I."/>
            <person name="Horton D.L."/>
            <person name="Alikhan N.F."/>
            <person name="Baker D."/>
            <person name="Gharbi K."/>
            <person name="Hall N."/>
            <person name="Watson M."/>
            <person name="Adriaenssens E.M."/>
            <person name="Foster-Nyarko E."/>
            <person name="Jarju S."/>
            <person name="Secka A."/>
            <person name="Antonio M."/>
            <person name="Oren A."/>
            <person name="Chaudhuri R.R."/>
            <person name="La Ragione R."/>
            <person name="Hildebrand F."/>
            <person name="Pallen M.J."/>
        </authorList>
    </citation>
    <scope>NUCLEOTIDE SEQUENCE</scope>
    <source>
        <strain evidence="2">CHK185-1770</strain>
    </source>
</reference>
<sequence>MRHARTYKRGSRGKAAVFFVVLYAFGVFSMLLPLRPTESIMEKRKLTELPVFTVEALATGEYTKGIDTWFADTFPLRDMFFQLNNWVQSFYGIKTVEIVGNVQQGDEIPDAPYTGE</sequence>
<proteinExistence type="predicted"/>